<dbReference type="InParanoid" id="A0A1S3KID0"/>
<dbReference type="GeneID" id="106181947"/>
<proteinExistence type="predicted"/>
<protein>
    <submittedName>
        <fullName evidence="3">Mucin-5AC</fullName>
    </submittedName>
</protein>
<dbReference type="Proteomes" id="UP000085678">
    <property type="component" value="Unplaced"/>
</dbReference>
<evidence type="ECO:0000256" key="1">
    <source>
        <dbReference type="SAM" id="MobiDB-lite"/>
    </source>
</evidence>
<feature type="compositionally biased region" description="Low complexity" evidence="1">
    <location>
        <begin position="142"/>
        <end position="306"/>
    </location>
</feature>
<name>A0A1S3KID0_LINAN</name>
<dbReference type="AlphaFoldDB" id="A0A1S3KID0"/>
<organism evidence="2 3">
    <name type="scientific">Lingula anatina</name>
    <name type="common">Brachiopod</name>
    <name type="synonym">Lingula unguis</name>
    <dbReference type="NCBI Taxonomy" id="7574"/>
    <lineage>
        <taxon>Eukaryota</taxon>
        <taxon>Metazoa</taxon>
        <taxon>Spiralia</taxon>
        <taxon>Lophotrochozoa</taxon>
        <taxon>Brachiopoda</taxon>
        <taxon>Linguliformea</taxon>
        <taxon>Lingulata</taxon>
        <taxon>Lingulida</taxon>
        <taxon>Linguloidea</taxon>
        <taxon>Lingulidae</taxon>
        <taxon>Lingula</taxon>
    </lineage>
</organism>
<reference evidence="3" key="1">
    <citation type="submission" date="2025-08" db="UniProtKB">
        <authorList>
            <consortium name="RefSeq"/>
        </authorList>
    </citation>
    <scope>IDENTIFICATION</scope>
    <source>
        <tissue evidence="3">Gonads</tissue>
    </source>
</reference>
<feature type="region of interest" description="Disordered" evidence="1">
    <location>
        <begin position="135"/>
        <end position="308"/>
    </location>
</feature>
<accession>A0A1S3KID0</accession>
<keyword evidence="2" id="KW-1185">Reference proteome</keyword>
<dbReference type="RefSeq" id="XP_013421971.1">
    <property type="nucleotide sequence ID" value="XM_013566517.1"/>
</dbReference>
<evidence type="ECO:0000313" key="2">
    <source>
        <dbReference type="Proteomes" id="UP000085678"/>
    </source>
</evidence>
<gene>
    <name evidence="3" type="primary">LOC106181947</name>
</gene>
<dbReference type="KEGG" id="lak:106181947"/>
<sequence>MLDTGVFEQHSQGVNHVFLYYTTDDNFPITYRMPCLVKESFFLSLLTVGILSLVQDDIRVLQSELYRINYSIHIMYRKIKTTCPGFNLGWIPIGRRSVRVASATRLNIELELAESTLEHLITQYNDCKLAASFTKSTRKPTTKPTTTRGTTTRTTTTTPRTTTTTRPTTSSTICGSTVKSTTTTTTSTARSTATTTTTSTARSTATTTTTLKPTTTTAKSTTTTTTPRTTTATTSTTTSTTTPTTTATTSTTTSTTTPTTTATTSTTTSTTTPTTTTEEPTTTPKSTGTTTATIISTSPTPNSTRSKITNIPITVDPAKHAFQVLRTANVTYEGYAFLAVEVRIPENGRSKSESWCRDYQNLCEGFGRRPTGCAGQFAPGGAQSQYSASCEILYNSDMTINGPRGAEGNGVLGCDPSEGVATVARMAFPNGYPRGQFNTFAFLYCNTGYCSDVIAKGLSVYSLWYMRGFYDAVNPTNIMYTVCR</sequence>
<dbReference type="STRING" id="7574.A0A1S3KID0"/>
<evidence type="ECO:0000313" key="3">
    <source>
        <dbReference type="RefSeq" id="XP_013421971.1"/>
    </source>
</evidence>